<dbReference type="InterPro" id="IPR001279">
    <property type="entry name" value="Metallo-B-lactamas"/>
</dbReference>
<dbReference type="InterPro" id="IPR052195">
    <property type="entry name" value="Bact_Alkyl/Aryl-Sulfatase"/>
</dbReference>
<dbReference type="InterPro" id="IPR038536">
    <property type="entry name" value="Alkyl/aryl-sulf_dimr_sf"/>
</dbReference>
<dbReference type="EMBL" id="JASCIR010000045">
    <property type="protein sequence ID" value="MDI3390305.1"/>
    <property type="molecule type" value="Genomic_DNA"/>
</dbReference>
<evidence type="ECO:0000313" key="2">
    <source>
        <dbReference type="EMBL" id="MDI3390305.1"/>
    </source>
</evidence>
<dbReference type="SMART" id="SM00849">
    <property type="entry name" value="Lactamase_B"/>
    <property type="match status" value="1"/>
</dbReference>
<name>A0ABT6S0T1_9ACTN</name>
<dbReference type="Proteomes" id="UP001224661">
    <property type="component" value="Unassembled WGS sequence"/>
</dbReference>
<evidence type="ECO:0000313" key="3">
    <source>
        <dbReference type="Proteomes" id="UP001224661"/>
    </source>
</evidence>
<dbReference type="Gene3D" id="3.60.15.10">
    <property type="entry name" value="Ribonuclease Z/Hydroxyacylglutathione hydrolase-like"/>
    <property type="match status" value="1"/>
</dbReference>
<keyword evidence="3" id="KW-1185">Reference proteome</keyword>
<sequence>MRQNFGNIGNAQFQHIAAREVPAPHPPQVVEVAPRTFVIQPGMANVALFETDEGLLLVDAGCAGDGPALLQTVRRISRLPLHTVVFTHGHVDHAFGLWAFLEAGERPRVVAHENLPDHHARYAKTAGLNAAINGQRPGANGRSWPSAPEDFVVPDITFRDSLELRIGGERFVVRHAKGETDDAAWVWAPQRRVIAAGDLVVGYLPNAGNPRKVQRYAEEWADAAEEMAALGADCVITGHGDCVRGSDAIREELLTMAAYLRHIVRHALDGLNAGLRPDEIVQSLAVPGHLAAHPRLQPGYDRPEFICRNVIRRYGGWWDGHAANLLPAPVAAQAHEIAQLAGGVRALAARARELADSDVQLACHIAEWAYLAEPQSQAAQECYVEVFGRRREAEPSLMGKLAFSAPHQRVAAQRATSGR</sequence>
<dbReference type="PANTHER" id="PTHR43223">
    <property type="entry name" value="ALKYL/ARYL-SULFATASE"/>
    <property type="match status" value="1"/>
</dbReference>
<feature type="domain" description="Metallo-beta-lactamase" evidence="1">
    <location>
        <begin position="43"/>
        <end position="239"/>
    </location>
</feature>
<gene>
    <name evidence="2" type="ORF">QIS99_29540</name>
</gene>
<organism evidence="2 3">
    <name type="scientific">Streptomyces solicavernae</name>
    <dbReference type="NCBI Taxonomy" id="3043614"/>
    <lineage>
        <taxon>Bacteria</taxon>
        <taxon>Bacillati</taxon>
        <taxon>Actinomycetota</taxon>
        <taxon>Actinomycetes</taxon>
        <taxon>Kitasatosporales</taxon>
        <taxon>Streptomycetaceae</taxon>
        <taxon>Streptomyces</taxon>
    </lineage>
</organism>
<comment type="caution">
    <text evidence="2">The sequence shown here is derived from an EMBL/GenBank/DDBJ whole genome shotgun (WGS) entry which is preliminary data.</text>
</comment>
<dbReference type="InterPro" id="IPR036866">
    <property type="entry name" value="RibonucZ/Hydroxyglut_hydro"/>
</dbReference>
<dbReference type="PANTHER" id="PTHR43223:SF2">
    <property type="entry name" value="METALLO-BETA-LACTAMASE DOMAIN-CONTAINING PROTEIN"/>
    <property type="match status" value="1"/>
</dbReference>
<dbReference type="RefSeq" id="WP_282516786.1">
    <property type="nucleotide sequence ID" value="NZ_JASCIR010000045.1"/>
</dbReference>
<dbReference type="Pfam" id="PF00753">
    <property type="entry name" value="Lactamase_B"/>
    <property type="match status" value="1"/>
</dbReference>
<reference evidence="2 3" key="1">
    <citation type="submission" date="2023-05" db="EMBL/GenBank/DDBJ databases">
        <title>Draft genome sequence of Streptomyces sp. B-S-A8 isolated from a cave soil in Thailand.</title>
        <authorList>
            <person name="Chamroensaksri N."/>
            <person name="Muangham S."/>
        </authorList>
    </citation>
    <scope>NUCLEOTIDE SEQUENCE [LARGE SCALE GENOMIC DNA]</scope>
    <source>
        <strain evidence="2 3">B-S-A8</strain>
    </source>
</reference>
<evidence type="ECO:0000259" key="1">
    <source>
        <dbReference type="SMART" id="SM00849"/>
    </source>
</evidence>
<dbReference type="Pfam" id="PF14863">
    <property type="entry name" value="Alkyl_sulf_dimr"/>
    <property type="match status" value="1"/>
</dbReference>
<dbReference type="SUPFAM" id="SSF56281">
    <property type="entry name" value="Metallo-hydrolase/oxidoreductase"/>
    <property type="match status" value="1"/>
</dbReference>
<dbReference type="Gene3D" id="1.25.40.880">
    <property type="entry name" value="Alkyl sulfatase, dimerisation domain"/>
    <property type="match status" value="1"/>
</dbReference>
<accession>A0ABT6S0T1</accession>
<protein>
    <submittedName>
        <fullName evidence="2">Alkyl sulfatase dimerization domain-containing protein</fullName>
    </submittedName>
</protein>
<dbReference type="InterPro" id="IPR029228">
    <property type="entry name" value="Alkyl_sulf_dimr"/>
</dbReference>
<proteinExistence type="predicted"/>